<accession>A0A397S4N3</accession>
<dbReference type="Proteomes" id="UP000265703">
    <property type="component" value="Unassembled WGS sequence"/>
</dbReference>
<sequence>MRQNWQKDPDKINIRPLGYRPETYDPRIDYADLVWQLYYESHKGEEEAEELKKKLRTVTRIRNSVLHDHNQSLLPTDEDEESINFPSSMIDLVALTDCEVHEILKSYNIDTSDKEDFKTHKKHLASFLDIHYSSNKSDKSNGYFVNRSDYGFTSNEVD</sequence>
<evidence type="ECO:0000313" key="2">
    <source>
        <dbReference type="Proteomes" id="UP000265703"/>
    </source>
</evidence>
<dbReference type="EMBL" id="QKYT01001798">
    <property type="protein sequence ID" value="RIA78937.1"/>
    <property type="molecule type" value="Genomic_DNA"/>
</dbReference>
<reference evidence="1 2" key="1">
    <citation type="submission" date="2018-06" db="EMBL/GenBank/DDBJ databases">
        <title>Comparative genomics reveals the genomic features of Rhizophagus irregularis, R. cerebriforme, R. diaphanum and Gigaspora rosea, and their symbiotic lifestyle signature.</title>
        <authorList>
            <person name="Morin E."/>
            <person name="San Clemente H."/>
            <person name="Chen E.C.H."/>
            <person name="De La Providencia I."/>
            <person name="Hainaut M."/>
            <person name="Kuo A."/>
            <person name="Kohler A."/>
            <person name="Murat C."/>
            <person name="Tang N."/>
            <person name="Roy S."/>
            <person name="Loubradou J."/>
            <person name="Henrissat B."/>
            <person name="Grigoriev I.V."/>
            <person name="Corradi N."/>
            <person name="Roux C."/>
            <person name="Martin F.M."/>
        </authorList>
    </citation>
    <scope>NUCLEOTIDE SEQUENCE [LARGE SCALE GENOMIC DNA]</scope>
    <source>
        <strain evidence="1 2">DAOM 227022</strain>
    </source>
</reference>
<protein>
    <submittedName>
        <fullName evidence="1">Uncharacterized protein</fullName>
    </submittedName>
</protein>
<keyword evidence="2" id="KW-1185">Reference proteome</keyword>
<organism evidence="1 2">
    <name type="scientific">Glomus cerebriforme</name>
    <dbReference type="NCBI Taxonomy" id="658196"/>
    <lineage>
        <taxon>Eukaryota</taxon>
        <taxon>Fungi</taxon>
        <taxon>Fungi incertae sedis</taxon>
        <taxon>Mucoromycota</taxon>
        <taxon>Glomeromycotina</taxon>
        <taxon>Glomeromycetes</taxon>
        <taxon>Glomerales</taxon>
        <taxon>Glomeraceae</taxon>
        <taxon>Glomus</taxon>
    </lineage>
</organism>
<gene>
    <name evidence="1" type="ORF">C1645_842021</name>
</gene>
<name>A0A397S4N3_9GLOM</name>
<dbReference type="AlphaFoldDB" id="A0A397S4N3"/>
<proteinExistence type="predicted"/>
<evidence type="ECO:0000313" key="1">
    <source>
        <dbReference type="EMBL" id="RIA78937.1"/>
    </source>
</evidence>
<comment type="caution">
    <text evidence="1">The sequence shown here is derived from an EMBL/GenBank/DDBJ whole genome shotgun (WGS) entry which is preliminary data.</text>
</comment>